<feature type="compositionally biased region" description="Polar residues" evidence="1">
    <location>
        <begin position="274"/>
        <end position="286"/>
    </location>
</feature>
<organism evidence="3 4">
    <name type="scientific">Seminavis robusta</name>
    <dbReference type="NCBI Taxonomy" id="568900"/>
    <lineage>
        <taxon>Eukaryota</taxon>
        <taxon>Sar</taxon>
        <taxon>Stramenopiles</taxon>
        <taxon>Ochrophyta</taxon>
        <taxon>Bacillariophyta</taxon>
        <taxon>Bacillariophyceae</taxon>
        <taxon>Bacillariophycidae</taxon>
        <taxon>Naviculales</taxon>
        <taxon>Naviculaceae</taxon>
        <taxon>Seminavis</taxon>
    </lineage>
</organism>
<protein>
    <submittedName>
        <fullName evidence="3">Uncharacterized protein</fullName>
    </submittedName>
</protein>
<evidence type="ECO:0000256" key="2">
    <source>
        <dbReference type="SAM" id="Phobius"/>
    </source>
</evidence>
<feature type="transmembrane region" description="Helical" evidence="2">
    <location>
        <begin position="30"/>
        <end position="50"/>
    </location>
</feature>
<keyword evidence="2" id="KW-0812">Transmembrane</keyword>
<dbReference type="OrthoDB" id="52663at2759"/>
<reference evidence="3" key="1">
    <citation type="submission" date="2020-06" db="EMBL/GenBank/DDBJ databases">
        <authorList>
            <consortium name="Plant Systems Biology data submission"/>
        </authorList>
    </citation>
    <scope>NUCLEOTIDE SEQUENCE</scope>
    <source>
        <strain evidence="3">D6</strain>
    </source>
</reference>
<accession>A0A9N8D978</accession>
<gene>
    <name evidence="3" type="ORF">SEMRO_43_G025940.1</name>
</gene>
<proteinExistence type="predicted"/>
<feature type="compositionally biased region" description="Acidic residues" evidence="1">
    <location>
        <begin position="237"/>
        <end position="247"/>
    </location>
</feature>
<feature type="transmembrane region" description="Helical" evidence="2">
    <location>
        <begin position="148"/>
        <end position="167"/>
    </location>
</feature>
<feature type="compositionally biased region" description="Acidic residues" evidence="1">
    <location>
        <begin position="211"/>
        <end position="229"/>
    </location>
</feature>
<comment type="caution">
    <text evidence="3">The sequence shown here is derived from an EMBL/GenBank/DDBJ whole genome shotgun (WGS) entry which is preliminary data.</text>
</comment>
<feature type="region of interest" description="Disordered" evidence="1">
    <location>
        <begin position="205"/>
        <end position="286"/>
    </location>
</feature>
<dbReference type="EMBL" id="CAICTM010000043">
    <property type="protein sequence ID" value="CAB9498667.1"/>
    <property type="molecule type" value="Genomic_DNA"/>
</dbReference>
<evidence type="ECO:0000256" key="1">
    <source>
        <dbReference type="SAM" id="MobiDB-lite"/>
    </source>
</evidence>
<evidence type="ECO:0000313" key="4">
    <source>
        <dbReference type="Proteomes" id="UP001153069"/>
    </source>
</evidence>
<sequence>MIRRCIGWCCDPLCCVFDLRRPCSCPHGKCYTIMAVILAVVAFVSGIFSIRHCFFFQVQLQNLETGEPIEFTMRGYGYFSREIEPGEEPDYQNCRAYTVLEEQETFNDWWFHYGQFFNTLALALGGLGMLIIATTCCLAFHTHMFEKLLLWIYLLAAIFQGLGFLGFGTNFCSTHICKIGPGTAMAISAFFMWLTVANTVKSTPEALPPEELADDDDPYDSDDDDMYYYDDDKVEQYSDYESDDESDDSGRKKKKKRDHDDDESDDEESEFDPNRSQASSTKPEIV</sequence>
<feature type="transmembrane region" description="Helical" evidence="2">
    <location>
        <begin position="116"/>
        <end position="141"/>
    </location>
</feature>
<dbReference type="AlphaFoldDB" id="A0A9N8D978"/>
<feature type="transmembrane region" description="Helical" evidence="2">
    <location>
        <begin position="179"/>
        <end position="197"/>
    </location>
</feature>
<evidence type="ECO:0000313" key="3">
    <source>
        <dbReference type="EMBL" id="CAB9498667.1"/>
    </source>
</evidence>
<feature type="compositionally biased region" description="Acidic residues" evidence="1">
    <location>
        <begin position="260"/>
        <end position="271"/>
    </location>
</feature>
<keyword evidence="4" id="KW-1185">Reference proteome</keyword>
<name>A0A9N8D978_9STRA</name>
<keyword evidence="2" id="KW-0472">Membrane</keyword>
<dbReference type="Proteomes" id="UP001153069">
    <property type="component" value="Unassembled WGS sequence"/>
</dbReference>
<keyword evidence="2" id="KW-1133">Transmembrane helix</keyword>